<organism evidence="4 5">
    <name type="scientific">Botrytis hyacinthi</name>
    <dbReference type="NCBI Taxonomy" id="278943"/>
    <lineage>
        <taxon>Eukaryota</taxon>
        <taxon>Fungi</taxon>
        <taxon>Dikarya</taxon>
        <taxon>Ascomycota</taxon>
        <taxon>Pezizomycotina</taxon>
        <taxon>Leotiomycetes</taxon>
        <taxon>Helotiales</taxon>
        <taxon>Sclerotiniaceae</taxon>
        <taxon>Botrytis</taxon>
    </lineage>
</organism>
<reference evidence="4 5" key="1">
    <citation type="submission" date="2017-12" db="EMBL/GenBank/DDBJ databases">
        <title>Comparative genomics of Botrytis spp.</title>
        <authorList>
            <person name="Valero-Jimenez C.A."/>
            <person name="Tapia P."/>
            <person name="Veloso J."/>
            <person name="Silva-Moreno E."/>
            <person name="Staats M."/>
            <person name="Valdes J.H."/>
            <person name="Van Kan J.A.L."/>
        </authorList>
    </citation>
    <scope>NUCLEOTIDE SEQUENCE [LARGE SCALE GENOMIC DNA]</scope>
    <source>
        <strain evidence="4 5">Bh0001</strain>
    </source>
</reference>
<dbReference type="AlphaFoldDB" id="A0A4Z1HDM8"/>
<keyword evidence="5" id="KW-1185">Reference proteome</keyword>
<dbReference type="PANTHER" id="PTHR12598:SF0">
    <property type="entry name" value="COPPER HOMEOSTASIS PROTEIN CUTC HOMOLOG"/>
    <property type="match status" value="1"/>
</dbReference>
<dbReference type="EMBL" id="PQXK01000003">
    <property type="protein sequence ID" value="TGO43117.1"/>
    <property type="molecule type" value="Genomic_DNA"/>
</dbReference>
<dbReference type="Gene3D" id="3.20.20.380">
    <property type="entry name" value="Copper homeostasis (CutC) domain"/>
    <property type="match status" value="1"/>
</dbReference>
<evidence type="ECO:0000313" key="5">
    <source>
        <dbReference type="Proteomes" id="UP000297814"/>
    </source>
</evidence>
<dbReference type="Proteomes" id="UP000297814">
    <property type="component" value="Unassembled WGS sequence"/>
</dbReference>
<accession>A0A4Z1HDM8</accession>
<name>A0A4Z1HDM8_9HELO</name>
<evidence type="ECO:0000256" key="2">
    <source>
        <dbReference type="ARBA" id="ARBA00019014"/>
    </source>
</evidence>
<dbReference type="GO" id="GO:0005507">
    <property type="term" value="F:copper ion binding"/>
    <property type="evidence" value="ECO:0007669"/>
    <property type="project" value="TreeGrafter"/>
</dbReference>
<proteinExistence type="inferred from homology"/>
<comment type="similarity">
    <text evidence="1">Belongs to the CutC family.</text>
</comment>
<gene>
    <name evidence="4" type="ORF">BHYA_0003g00710</name>
</gene>
<feature type="region of interest" description="Disordered" evidence="3">
    <location>
        <begin position="1"/>
        <end position="35"/>
    </location>
</feature>
<comment type="caution">
    <text evidence="4">The sequence shown here is derived from an EMBL/GenBank/DDBJ whole genome shotgun (WGS) entry which is preliminary data.</text>
</comment>
<evidence type="ECO:0000256" key="1">
    <source>
        <dbReference type="ARBA" id="ARBA00007768"/>
    </source>
</evidence>
<evidence type="ECO:0000256" key="3">
    <source>
        <dbReference type="SAM" id="MobiDB-lite"/>
    </source>
</evidence>
<dbReference type="PANTHER" id="PTHR12598">
    <property type="entry name" value="COPPER HOMEOSTASIS PROTEIN CUTC"/>
    <property type="match status" value="1"/>
</dbReference>
<dbReference type="SUPFAM" id="SSF110395">
    <property type="entry name" value="CutC-like"/>
    <property type="match status" value="1"/>
</dbReference>
<sequence length="309" mass="33821">MSDPEFYPATPLSPHRHLNPTPGKIAPRPETPNPLSKMPRNLEIATFTPSSALLALRSGAQRIELCAHKDKDGLTPDAKDFSSVYSVSALHAQNEKKIDGKLDEKNEEESGEINIMIRPVDNSSLGAGPNDNFRVGDEVFEEMKEEIRRFRVLGGRGFVFGILRDTEDGGMGLVVDRVRCAELIGIAREGEGGENVRCTFHRAFDRIESVRMEEELEVLINLNFTSLLTSGGAPNSIQGVVQLQKLIQQAAGRIDIIVGGGVRSRNLKELVQETGAGWFHSSAVIGDGEDVNGEEVGKMRHILRSARLG</sequence>
<dbReference type="Pfam" id="PF03932">
    <property type="entry name" value="CutC"/>
    <property type="match status" value="1"/>
</dbReference>
<evidence type="ECO:0000313" key="4">
    <source>
        <dbReference type="EMBL" id="TGO43117.1"/>
    </source>
</evidence>
<protein>
    <recommendedName>
        <fullName evidence="2">Copper homeostasis protein cutC homolog</fullName>
    </recommendedName>
</protein>
<dbReference type="InterPro" id="IPR005627">
    <property type="entry name" value="CutC-like"/>
</dbReference>
<dbReference type="InterPro" id="IPR036822">
    <property type="entry name" value="CutC-like_dom_sf"/>
</dbReference>